<proteinExistence type="predicted"/>
<name>A0ABV4IJ39_9BURK</name>
<dbReference type="InterPro" id="IPR053167">
    <property type="entry name" value="Spore_coat_component"/>
</dbReference>
<accession>A0ABV4IJ39</accession>
<dbReference type="RefSeq" id="WP_370893303.1">
    <property type="nucleotide sequence ID" value="NZ_JBGJLR010000016.1"/>
</dbReference>
<protein>
    <submittedName>
        <fullName evidence="3">Spore coat protein U domain-containing protein</fullName>
    </submittedName>
</protein>
<keyword evidence="3" id="KW-0946">Virion</keyword>
<dbReference type="InterPro" id="IPR007893">
    <property type="entry name" value="Spore_coat_U/FanG"/>
</dbReference>
<keyword evidence="1" id="KW-0732">Signal</keyword>
<evidence type="ECO:0000259" key="2">
    <source>
        <dbReference type="Pfam" id="PF05229"/>
    </source>
</evidence>
<evidence type="ECO:0000313" key="4">
    <source>
        <dbReference type="Proteomes" id="UP001567350"/>
    </source>
</evidence>
<feature type="domain" description="Spore coat protein U/FanG" evidence="2">
    <location>
        <begin position="25"/>
        <end position="152"/>
    </location>
</feature>
<dbReference type="Pfam" id="PF05229">
    <property type="entry name" value="SCPU"/>
    <property type="match status" value="2"/>
</dbReference>
<sequence>MRSNFWCSLGRAAVLAGVLYAGAGSAAQAQSCYYNGAFGMNFGTVGSSGGSSTSSVTYTCAPSYNGQTYYYQICVYIGPGDWSVGQPARRMTNYNGSFLYYDLFSDPVHTQRIGAPGSTPVYQLFMAVPPGTQQSGSAPIYGKVYAGQAVSAVNSYQEQGLQGLLRYRYGTTAFPNSYDCTTGGSGGGSVGFHSSGVLAVYENNCTVSATDQMFGQVPPPTTARYAHSFISVRCAPGTPWKVGLDKGQYFDGNTRRMAGKGGFVRYELYQNEHAFLVWGDAEADMVTGVSDESGGPVILTVYGEVPPQPDAEMGSYLDTVVVTLHY</sequence>
<dbReference type="Proteomes" id="UP001567350">
    <property type="component" value="Unassembled WGS sequence"/>
</dbReference>
<comment type="caution">
    <text evidence="3">The sequence shown here is derived from an EMBL/GenBank/DDBJ whole genome shotgun (WGS) entry which is preliminary data.</text>
</comment>
<organism evidence="3 4">
    <name type="scientific">Comamonas jiangduensis</name>
    <dbReference type="NCBI Taxonomy" id="1194168"/>
    <lineage>
        <taxon>Bacteria</taxon>
        <taxon>Pseudomonadati</taxon>
        <taxon>Pseudomonadota</taxon>
        <taxon>Betaproteobacteria</taxon>
        <taxon>Burkholderiales</taxon>
        <taxon>Comamonadaceae</taxon>
        <taxon>Comamonas</taxon>
    </lineage>
</organism>
<reference evidence="3 4" key="1">
    <citation type="submission" date="2024-08" db="EMBL/GenBank/DDBJ databases">
        <authorList>
            <person name="Feng Z."/>
            <person name="Ronholm J."/>
        </authorList>
    </citation>
    <scope>NUCLEOTIDE SEQUENCE [LARGE SCALE GENOMIC DNA]</scope>
    <source>
        <strain evidence="3 4">4-AB0-8</strain>
    </source>
</reference>
<dbReference type="PANTHER" id="PTHR37089">
    <property type="entry name" value="PROTEIN U-RELATED"/>
    <property type="match status" value="1"/>
</dbReference>
<feature type="chain" id="PRO_5046829689" evidence="1">
    <location>
        <begin position="30"/>
        <end position="326"/>
    </location>
</feature>
<dbReference type="EMBL" id="JBGJLR010000016">
    <property type="protein sequence ID" value="MEZ2740457.1"/>
    <property type="molecule type" value="Genomic_DNA"/>
</dbReference>
<evidence type="ECO:0000256" key="1">
    <source>
        <dbReference type="SAM" id="SignalP"/>
    </source>
</evidence>
<dbReference type="SMART" id="SM00972">
    <property type="entry name" value="SCPU"/>
    <property type="match status" value="2"/>
</dbReference>
<keyword evidence="3" id="KW-0167">Capsid protein</keyword>
<keyword evidence="4" id="KW-1185">Reference proteome</keyword>
<evidence type="ECO:0000313" key="3">
    <source>
        <dbReference type="EMBL" id="MEZ2740457.1"/>
    </source>
</evidence>
<feature type="signal peptide" evidence="1">
    <location>
        <begin position="1"/>
        <end position="29"/>
    </location>
</feature>
<gene>
    <name evidence="3" type="ORF">ACBP88_13530</name>
</gene>
<feature type="domain" description="Spore coat protein U/FanG" evidence="2">
    <location>
        <begin position="197"/>
        <end position="323"/>
    </location>
</feature>